<dbReference type="PANTHER" id="PTHR24198">
    <property type="entry name" value="ANKYRIN REPEAT AND PROTEIN KINASE DOMAIN-CONTAINING PROTEIN"/>
    <property type="match status" value="1"/>
</dbReference>
<dbReference type="PROSITE" id="PS50297">
    <property type="entry name" value="ANK_REP_REGION"/>
    <property type="match status" value="3"/>
</dbReference>
<evidence type="ECO:0000256" key="3">
    <source>
        <dbReference type="PROSITE-ProRule" id="PRU00023"/>
    </source>
</evidence>
<dbReference type="SUPFAM" id="SSF48403">
    <property type="entry name" value="Ankyrin repeat"/>
    <property type="match status" value="1"/>
</dbReference>
<comment type="caution">
    <text evidence="4">The sequence shown here is derived from an EMBL/GenBank/DDBJ whole genome shotgun (WGS) entry which is preliminary data.</text>
</comment>
<dbReference type="Gene3D" id="1.25.40.20">
    <property type="entry name" value="Ankyrin repeat-containing domain"/>
    <property type="match status" value="3"/>
</dbReference>
<dbReference type="AlphaFoldDB" id="A0AAV7IL15"/>
<gene>
    <name evidence="4" type="ORF">KQX54_003045</name>
</gene>
<dbReference type="PROSITE" id="PS50088">
    <property type="entry name" value="ANK_REPEAT"/>
    <property type="match status" value="3"/>
</dbReference>
<keyword evidence="2 3" id="KW-0040">ANK repeat</keyword>
<keyword evidence="1" id="KW-0677">Repeat</keyword>
<dbReference type="PANTHER" id="PTHR24198:SF165">
    <property type="entry name" value="ANKYRIN REPEAT-CONTAINING PROTEIN-RELATED"/>
    <property type="match status" value="1"/>
</dbReference>
<dbReference type="InterPro" id="IPR002110">
    <property type="entry name" value="Ankyrin_rpt"/>
</dbReference>
<feature type="repeat" description="ANK" evidence="3">
    <location>
        <begin position="148"/>
        <end position="180"/>
    </location>
</feature>
<dbReference type="EMBL" id="JAHXZJ010001492">
    <property type="protein sequence ID" value="KAH0551922.1"/>
    <property type="molecule type" value="Genomic_DNA"/>
</dbReference>
<protein>
    <submittedName>
        <fullName evidence="4">Uncharacterized protein</fullName>
    </submittedName>
</protein>
<feature type="repeat" description="ANK" evidence="3">
    <location>
        <begin position="75"/>
        <end position="103"/>
    </location>
</feature>
<dbReference type="SMART" id="SM00248">
    <property type="entry name" value="ANK"/>
    <property type="match status" value="6"/>
</dbReference>
<dbReference type="InterPro" id="IPR036770">
    <property type="entry name" value="Ankyrin_rpt-contain_sf"/>
</dbReference>
<feature type="repeat" description="ANK" evidence="3">
    <location>
        <begin position="184"/>
        <end position="216"/>
    </location>
</feature>
<accession>A0AAV7IL15</accession>
<name>A0AAV7IL15_COTGL</name>
<proteinExistence type="predicted"/>
<evidence type="ECO:0000313" key="4">
    <source>
        <dbReference type="EMBL" id="KAH0551922.1"/>
    </source>
</evidence>
<sequence length="380" mass="42681">MYILNYVNDYDEEQSKLRWAIHDSKTELVHQMIKNNAKLKNHVLHISARLGNIAILKHYILAGIDVNKRGLRKDKGFTPLQRAVSRNQFEAVKLLIEAGAKVNPEFVNLRVCKENCSILNLAVSSGPNLAILKLLLGNNANANQSCGKCYSPLVKAIHDHQEEIVKVLLEAGADVNLRCNDADDEITPLHMAVKQNQTEIVRILLAKNANINSVTTYRRETVLHSAIQVFVGPKVVKCVLNAGIDVNLVDCNNRTVLELAVTKNTKSTEVIKEHLVKMKAAGLFLGDKNLKAIDGKDFEEFFELCCKEVEVMKNLKIKHTIVTVYDLMIKKEQDTALRIKFSENCGASHNVTLENWTTDFLRRTGQSLGFIKVNDKTTKK</sequence>
<dbReference type="PRINTS" id="PR01415">
    <property type="entry name" value="ANKYRIN"/>
</dbReference>
<evidence type="ECO:0000313" key="5">
    <source>
        <dbReference type="Proteomes" id="UP000826195"/>
    </source>
</evidence>
<evidence type="ECO:0000256" key="1">
    <source>
        <dbReference type="ARBA" id="ARBA00022737"/>
    </source>
</evidence>
<dbReference type="Pfam" id="PF12796">
    <property type="entry name" value="Ank_2"/>
    <property type="match status" value="2"/>
</dbReference>
<organism evidence="4 5">
    <name type="scientific">Cotesia glomerata</name>
    <name type="common">Lepidopteran parasitic wasp</name>
    <name type="synonym">Apanteles glomeratus</name>
    <dbReference type="NCBI Taxonomy" id="32391"/>
    <lineage>
        <taxon>Eukaryota</taxon>
        <taxon>Metazoa</taxon>
        <taxon>Ecdysozoa</taxon>
        <taxon>Arthropoda</taxon>
        <taxon>Hexapoda</taxon>
        <taxon>Insecta</taxon>
        <taxon>Pterygota</taxon>
        <taxon>Neoptera</taxon>
        <taxon>Endopterygota</taxon>
        <taxon>Hymenoptera</taxon>
        <taxon>Apocrita</taxon>
        <taxon>Ichneumonoidea</taxon>
        <taxon>Braconidae</taxon>
        <taxon>Microgastrinae</taxon>
        <taxon>Cotesia</taxon>
    </lineage>
</organism>
<reference evidence="4 5" key="1">
    <citation type="journal article" date="2021" name="J. Hered.">
        <title>A chromosome-level genome assembly of the parasitoid wasp, Cotesia glomerata (Hymenoptera: Braconidae).</title>
        <authorList>
            <person name="Pinto B.J."/>
            <person name="Weis J.J."/>
            <person name="Gamble T."/>
            <person name="Ode P.J."/>
            <person name="Paul R."/>
            <person name="Zaspel J.M."/>
        </authorList>
    </citation>
    <scope>NUCLEOTIDE SEQUENCE [LARGE SCALE GENOMIC DNA]</scope>
    <source>
        <strain evidence="4">CgM1</strain>
    </source>
</reference>
<keyword evidence="5" id="KW-1185">Reference proteome</keyword>
<evidence type="ECO:0000256" key="2">
    <source>
        <dbReference type="ARBA" id="ARBA00023043"/>
    </source>
</evidence>
<dbReference type="Proteomes" id="UP000826195">
    <property type="component" value="Unassembled WGS sequence"/>
</dbReference>